<dbReference type="SUPFAM" id="SSF53474">
    <property type="entry name" value="alpha/beta-Hydrolases"/>
    <property type="match status" value="1"/>
</dbReference>
<organism evidence="2 3">
    <name type="scientific">Sodiomyces alkalinus (strain CBS 110278 / VKM F-3762 / F11)</name>
    <name type="common">Alkaliphilic filamentous fungus</name>
    <dbReference type="NCBI Taxonomy" id="1314773"/>
    <lineage>
        <taxon>Eukaryota</taxon>
        <taxon>Fungi</taxon>
        <taxon>Dikarya</taxon>
        <taxon>Ascomycota</taxon>
        <taxon>Pezizomycotina</taxon>
        <taxon>Sordariomycetes</taxon>
        <taxon>Hypocreomycetidae</taxon>
        <taxon>Glomerellales</taxon>
        <taxon>Plectosphaerellaceae</taxon>
        <taxon>Sodiomyces</taxon>
    </lineage>
</organism>
<gene>
    <name evidence="2" type="ORF">SODALDRAFT_315413</name>
</gene>
<name>A0A3N2PPR6_SODAK</name>
<evidence type="ECO:0000313" key="3">
    <source>
        <dbReference type="Proteomes" id="UP000272025"/>
    </source>
</evidence>
<dbReference type="InterPro" id="IPR029058">
    <property type="entry name" value="AB_hydrolase_fold"/>
</dbReference>
<feature type="compositionally biased region" description="Basic residues" evidence="1">
    <location>
        <begin position="359"/>
        <end position="368"/>
    </location>
</feature>
<evidence type="ECO:0000313" key="2">
    <source>
        <dbReference type="EMBL" id="ROT36503.1"/>
    </source>
</evidence>
<proteinExistence type="predicted"/>
<dbReference type="OrthoDB" id="5396420at2759"/>
<dbReference type="GeneID" id="39577769"/>
<feature type="compositionally biased region" description="Low complexity" evidence="1">
    <location>
        <begin position="345"/>
        <end position="356"/>
    </location>
</feature>
<dbReference type="Gene3D" id="3.40.50.1820">
    <property type="entry name" value="alpha/beta hydrolase"/>
    <property type="match status" value="1"/>
</dbReference>
<accession>A0A3N2PPR6</accession>
<evidence type="ECO:0000256" key="1">
    <source>
        <dbReference type="SAM" id="MobiDB-lite"/>
    </source>
</evidence>
<sequence>MKSTWPSRSLRTYRARTNLRQWPGQLFHRLSSTAPSSASASDVERVEVRCGSSGFVTVDFHDLSKHPDSTPLLIHLPPFAVPADALPYRPTCLRRYPTAVINYRWTGPSSLAGGQTSATAQVVGDFDTPLHWPTPLHDVSFAYKWITENLSPPSVGRRDVYVHGAYLGATLAASLALTESHSHARMGIRGFIAYNGIYNWTMFLPEHKINKPAGAAAAAAAVLSPTPLLQQPAEGSAMRFLQQHMPVWFKSPADLFDPFVSPSLFFQTSGMLVPPSFAQTDALSAMIDKLAALGIHGSPADLMASSGVFRTPRRSALVFPPRKSTLKIPAGLLLHDATEVAGPRTSSSSSSSSTTSAKKEKKEKKKNGRAATTKTGASSPDAVVVKRRRRKVRGNHFEAQATELAGLMRRSLEKLEIPLRMKWDEDLGDGDEVVKSRVRVEDVGEPKSEQMVMEVNERGEELVRRWLEERISL</sequence>
<evidence type="ECO:0008006" key="4">
    <source>
        <dbReference type="Google" id="ProtNLM"/>
    </source>
</evidence>
<protein>
    <recommendedName>
        <fullName evidence="4">Alpha/beta-hydrolase</fullName>
    </recommendedName>
</protein>
<reference evidence="2 3" key="1">
    <citation type="journal article" date="2018" name="Mol. Ecol.">
        <title>The obligate alkalophilic soda-lake fungus Sodiomyces alkalinus has shifted to a protein diet.</title>
        <authorList>
            <person name="Grum-Grzhimaylo A.A."/>
            <person name="Falkoski D.L."/>
            <person name="van den Heuvel J."/>
            <person name="Valero-Jimenez C.A."/>
            <person name="Min B."/>
            <person name="Choi I.G."/>
            <person name="Lipzen A."/>
            <person name="Daum C.G."/>
            <person name="Aanen D.K."/>
            <person name="Tsang A."/>
            <person name="Henrissat B."/>
            <person name="Bilanenko E.N."/>
            <person name="de Vries R.P."/>
            <person name="van Kan J.A.L."/>
            <person name="Grigoriev I.V."/>
            <person name="Debets A.J.M."/>
        </authorList>
    </citation>
    <scope>NUCLEOTIDE SEQUENCE [LARGE SCALE GENOMIC DNA]</scope>
    <source>
        <strain evidence="2 3">F11</strain>
    </source>
</reference>
<keyword evidence="3" id="KW-1185">Reference proteome</keyword>
<dbReference type="Proteomes" id="UP000272025">
    <property type="component" value="Unassembled WGS sequence"/>
</dbReference>
<dbReference type="RefSeq" id="XP_028464309.1">
    <property type="nucleotide sequence ID" value="XM_028609291.1"/>
</dbReference>
<feature type="region of interest" description="Disordered" evidence="1">
    <location>
        <begin position="339"/>
        <end position="383"/>
    </location>
</feature>
<dbReference type="EMBL" id="ML119059">
    <property type="protein sequence ID" value="ROT36503.1"/>
    <property type="molecule type" value="Genomic_DNA"/>
</dbReference>
<dbReference type="AlphaFoldDB" id="A0A3N2PPR6"/>
<dbReference type="STRING" id="1314773.A0A3N2PPR6"/>